<sequence>MCKLTVPQGYASPLTVRETQQAVQQLRAGFVSRLADTLNLCWVPAPLFSDAQAGASLAKWMRCALGQYGYTQGEGVYAEGSTARREGELDNLHGAYVDRWGWERVISQSQRTPEELERAVGQVVDAICDTQEELLARFPQLGRRLSRRVRFVTTQQLEDRYPSLTPQQREEQYLQEHPTAFIMQIGGALRSGSPHEGRAPDCDDWQLNGDLLFWNATLDCAFKVASVGIRVDRRALLRQLQGPQPQRKPDFQRMVLEERLPMTMGGGVAQSLLSMLLLRKAHIGEVQASLWDRETVSDCRRAGIALL</sequence>
<keyword evidence="5" id="KW-0067">ATP-binding</keyword>
<dbReference type="InterPro" id="IPR045864">
    <property type="entry name" value="aa-tRNA-synth_II/BPL/LPL"/>
</dbReference>
<evidence type="ECO:0000256" key="4">
    <source>
        <dbReference type="ARBA" id="ARBA00022741"/>
    </source>
</evidence>
<name>A0A9D1WQT9_9FIRM</name>
<reference evidence="8" key="2">
    <citation type="submission" date="2021-04" db="EMBL/GenBank/DDBJ databases">
        <authorList>
            <person name="Gilroy R."/>
        </authorList>
    </citation>
    <scope>NUCLEOTIDE SEQUENCE</scope>
    <source>
        <strain evidence="8">CHK188-5543</strain>
    </source>
</reference>
<keyword evidence="1" id="KW-0963">Cytoplasm</keyword>
<reference evidence="8" key="1">
    <citation type="journal article" date="2021" name="PeerJ">
        <title>Extensive microbial diversity within the chicken gut microbiome revealed by metagenomics and culture.</title>
        <authorList>
            <person name="Gilroy R."/>
            <person name="Ravi A."/>
            <person name="Getino M."/>
            <person name="Pursley I."/>
            <person name="Horton D.L."/>
            <person name="Alikhan N.F."/>
            <person name="Baker D."/>
            <person name="Gharbi K."/>
            <person name="Hall N."/>
            <person name="Watson M."/>
            <person name="Adriaenssens E.M."/>
            <person name="Foster-Nyarko E."/>
            <person name="Jarju S."/>
            <person name="Secka A."/>
            <person name="Antonio M."/>
            <person name="Oren A."/>
            <person name="Chaudhuri R.R."/>
            <person name="La Ragione R."/>
            <person name="Hildebrand F."/>
            <person name="Pallen M.J."/>
        </authorList>
    </citation>
    <scope>NUCLEOTIDE SEQUENCE</scope>
    <source>
        <strain evidence="8">CHK188-5543</strain>
    </source>
</reference>
<comment type="caution">
    <text evidence="8">The sequence shown here is derived from an EMBL/GenBank/DDBJ whole genome shotgun (WGS) entry which is preliminary data.</text>
</comment>
<evidence type="ECO:0000256" key="1">
    <source>
        <dbReference type="ARBA" id="ARBA00022490"/>
    </source>
</evidence>
<dbReference type="SUPFAM" id="SSF55681">
    <property type="entry name" value="Class II aaRS and biotin synthetases"/>
    <property type="match status" value="1"/>
</dbReference>
<dbReference type="AlphaFoldDB" id="A0A9D1WQT9"/>
<dbReference type="PANTHER" id="PTHR30073:SF5">
    <property type="entry name" value="ASPARTATE--AMMONIA LIGASE"/>
    <property type="match status" value="1"/>
</dbReference>
<keyword evidence="6" id="KW-0061">Asparagine biosynthesis</keyword>
<feature type="domain" description="Aminoacyl-transfer RNA synthetases class-II family profile" evidence="7">
    <location>
        <begin position="74"/>
        <end position="298"/>
    </location>
</feature>
<evidence type="ECO:0000256" key="3">
    <source>
        <dbReference type="ARBA" id="ARBA00022605"/>
    </source>
</evidence>
<keyword evidence="4" id="KW-0547">Nucleotide-binding</keyword>
<protein>
    <submittedName>
        <fullName evidence="8">Aspartate--ammonia ligase</fullName>
    </submittedName>
</protein>
<dbReference type="PANTHER" id="PTHR30073">
    <property type="entry name" value="ASPARTATE--AMMONIA LIGASE"/>
    <property type="match status" value="1"/>
</dbReference>
<dbReference type="GO" id="GO:0005524">
    <property type="term" value="F:ATP binding"/>
    <property type="evidence" value="ECO:0007669"/>
    <property type="project" value="UniProtKB-KW"/>
</dbReference>
<gene>
    <name evidence="8" type="ORF">H9736_04545</name>
</gene>
<dbReference type="GO" id="GO:0006529">
    <property type="term" value="P:asparagine biosynthetic process"/>
    <property type="evidence" value="ECO:0007669"/>
    <property type="project" value="UniProtKB-KW"/>
</dbReference>
<dbReference type="InterPro" id="IPR006195">
    <property type="entry name" value="aa-tRNA-synth_II"/>
</dbReference>
<dbReference type="Proteomes" id="UP000886800">
    <property type="component" value="Unassembled WGS sequence"/>
</dbReference>
<dbReference type="EMBL" id="DXES01000100">
    <property type="protein sequence ID" value="HIX65498.1"/>
    <property type="molecule type" value="Genomic_DNA"/>
</dbReference>
<evidence type="ECO:0000259" key="7">
    <source>
        <dbReference type="PROSITE" id="PS50862"/>
    </source>
</evidence>
<dbReference type="PROSITE" id="PS50862">
    <property type="entry name" value="AA_TRNA_LIGASE_II"/>
    <property type="match status" value="1"/>
</dbReference>
<evidence type="ECO:0000256" key="5">
    <source>
        <dbReference type="ARBA" id="ARBA00022840"/>
    </source>
</evidence>
<dbReference type="GO" id="GO:0140096">
    <property type="term" value="F:catalytic activity, acting on a protein"/>
    <property type="evidence" value="ECO:0007669"/>
    <property type="project" value="UniProtKB-ARBA"/>
</dbReference>
<proteinExistence type="predicted"/>
<dbReference type="PIRSF" id="PIRSF001555">
    <property type="entry name" value="Asp_ammon_ligase"/>
    <property type="match status" value="1"/>
</dbReference>
<dbReference type="GO" id="GO:0005829">
    <property type="term" value="C:cytosol"/>
    <property type="evidence" value="ECO:0007669"/>
    <property type="project" value="TreeGrafter"/>
</dbReference>
<evidence type="ECO:0000313" key="9">
    <source>
        <dbReference type="Proteomes" id="UP000886800"/>
    </source>
</evidence>
<keyword evidence="2 8" id="KW-0436">Ligase</keyword>
<evidence type="ECO:0000313" key="8">
    <source>
        <dbReference type="EMBL" id="HIX65498.1"/>
    </source>
</evidence>
<dbReference type="GO" id="GO:0004071">
    <property type="term" value="F:aspartate-ammonia ligase activity"/>
    <property type="evidence" value="ECO:0007669"/>
    <property type="project" value="InterPro"/>
</dbReference>
<organism evidence="8 9">
    <name type="scientific">Candidatus Anaerotruncus excrementipullorum</name>
    <dbReference type="NCBI Taxonomy" id="2838465"/>
    <lineage>
        <taxon>Bacteria</taxon>
        <taxon>Bacillati</taxon>
        <taxon>Bacillota</taxon>
        <taxon>Clostridia</taxon>
        <taxon>Eubacteriales</taxon>
        <taxon>Oscillospiraceae</taxon>
        <taxon>Anaerotruncus</taxon>
    </lineage>
</organism>
<dbReference type="Gene3D" id="3.30.930.10">
    <property type="entry name" value="Bira Bifunctional Protein, Domain 2"/>
    <property type="match status" value="1"/>
</dbReference>
<dbReference type="GO" id="GO:0016740">
    <property type="term" value="F:transferase activity"/>
    <property type="evidence" value="ECO:0007669"/>
    <property type="project" value="UniProtKB-ARBA"/>
</dbReference>
<dbReference type="InterPro" id="IPR004618">
    <property type="entry name" value="AsnA"/>
</dbReference>
<evidence type="ECO:0000256" key="6">
    <source>
        <dbReference type="ARBA" id="ARBA00022888"/>
    </source>
</evidence>
<evidence type="ECO:0000256" key="2">
    <source>
        <dbReference type="ARBA" id="ARBA00022598"/>
    </source>
</evidence>
<accession>A0A9D1WQT9</accession>
<keyword evidence="3" id="KW-0028">Amino-acid biosynthesis</keyword>
<dbReference type="Pfam" id="PF03590">
    <property type="entry name" value="AsnA"/>
    <property type="match status" value="1"/>
</dbReference>